<evidence type="ECO:0000256" key="1">
    <source>
        <dbReference type="SAM" id="MobiDB-lite"/>
    </source>
</evidence>
<dbReference type="Pfam" id="PF00498">
    <property type="entry name" value="FHA"/>
    <property type="match status" value="1"/>
</dbReference>
<feature type="compositionally biased region" description="Acidic residues" evidence="1">
    <location>
        <begin position="111"/>
        <end position="126"/>
    </location>
</feature>
<evidence type="ECO:0000313" key="3">
    <source>
        <dbReference type="EMBL" id="PWN25877.1"/>
    </source>
</evidence>
<feature type="domain" description="FHA" evidence="2">
    <location>
        <begin position="182"/>
        <end position="245"/>
    </location>
</feature>
<dbReference type="InterPro" id="IPR008984">
    <property type="entry name" value="SMAD_FHA_dom_sf"/>
</dbReference>
<dbReference type="InterPro" id="IPR000253">
    <property type="entry name" value="FHA_dom"/>
</dbReference>
<protein>
    <submittedName>
        <fullName evidence="3">SMAD/FHA domain-containing protein</fullName>
    </submittedName>
</protein>
<dbReference type="SMART" id="SM00240">
    <property type="entry name" value="FHA"/>
    <property type="match status" value="1"/>
</dbReference>
<feature type="compositionally biased region" description="Basic and acidic residues" evidence="1">
    <location>
        <begin position="1"/>
        <end position="17"/>
    </location>
</feature>
<reference evidence="3 4" key="1">
    <citation type="journal article" date="2018" name="Mol. Biol. Evol.">
        <title>Broad Genomic Sampling Reveals a Smut Pathogenic Ancestry of the Fungal Clade Ustilaginomycotina.</title>
        <authorList>
            <person name="Kijpornyongpan T."/>
            <person name="Mondo S.J."/>
            <person name="Barry K."/>
            <person name="Sandor L."/>
            <person name="Lee J."/>
            <person name="Lipzen A."/>
            <person name="Pangilinan J."/>
            <person name="LaButti K."/>
            <person name="Hainaut M."/>
            <person name="Henrissat B."/>
            <person name="Grigoriev I.V."/>
            <person name="Spatafora J.W."/>
            <person name="Aime M.C."/>
        </authorList>
    </citation>
    <scope>NUCLEOTIDE SEQUENCE [LARGE SCALE GENOMIC DNA]</scope>
    <source>
        <strain evidence="3 4">MCA 5214</strain>
    </source>
</reference>
<dbReference type="GeneID" id="37028631"/>
<dbReference type="SUPFAM" id="SSF49879">
    <property type="entry name" value="SMAD/FHA domain"/>
    <property type="match status" value="1"/>
</dbReference>
<dbReference type="RefSeq" id="XP_025360489.1">
    <property type="nucleotide sequence ID" value="XM_025506808.1"/>
</dbReference>
<dbReference type="Proteomes" id="UP000245884">
    <property type="component" value="Unassembled WGS sequence"/>
</dbReference>
<organism evidence="3 4">
    <name type="scientific">Jaminaea rosea</name>
    <dbReference type="NCBI Taxonomy" id="1569628"/>
    <lineage>
        <taxon>Eukaryota</taxon>
        <taxon>Fungi</taxon>
        <taxon>Dikarya</taxon>
        <taxon>Basidiomycota</taxon>
        <taxon>Ustilaginomycotina</taxon>
        <taxon>Exobasidiomycetes</taxon>
        <taxon>Microstromatales</taxon>
        <taxon>Microstromatales incertae sedis</taxon>
        <taxon>Jaminaea</taxon>
    </lineage>
</organism>
<feature type="compositionally biased region" description="Basic and acidic residues" evidence="1">
    <location>
        <begin position="24"/>
        <end position="70"/>
    </location>
</feature>
<sequence length="275" mass="32581">MPRSDSPPRRRYEDDRPSTSAHRGYREEERRRPRDDEERRRPAYRDDGYDHRRREDRSRDQHPRRDDGYRQRPRSPPASFSRRRSRSPDFSVDRRRERERYDRSTGGGASPEEEEEDEEPFIDEPDFTPSGLLAAESNQINGTALKYHEPPEAKKPKRKWRLYVFKDGQELDLLHVSRQSCYLFGRDRAVVDVPLDHTSCSKQHAVLQYRLVVERNEFGDEKRNIKPFILDLESANGTTVNKKAVPASRYYELKNGDTLRFAASEREWVLLCEDV</sequence>
<name>A0A316UKU7_9BASI</name>
<dbReference type="Gene3D" id="2.60.200.20">
    <property type="match status" value="1"/>
</dbReference>
<accession>A0A316UKU7</accession>
<dbReference type="FunFam" id="2.60.200.20:FF:000038">
    <property type="entry name" value="FHA domain-containing protein SNIP1"/>
    <property type="match status" value="1"/>
</dbReference>
<evidence type="ECO:0000259" key="2">
    <source>
        <dbReference type="PROSITE" id="PS50006"/>
    </source>
</evidence>
<dbReference type="AlphaFoldDB" id="A0A316UKU7"/>
<dbReference type="EMBL" id="KZ819674">
    <property type="protein sequence ID" value="PWN25877.1"/>
    <property type="molecule type" value="Genomic_DNA"/>
</dbReference>
<feature type="compositionally biased region" description="Basic and acidic residues" evidence="1">
    <location>
        <begin position="91"/>
        <end position="103"/>
    </location>
</feature>
<dbReference type="PROSITE" id="PS50006">
    <property type="entry name" value="FHA_DOMAIN"/>
    <property type="match status" value="1"/>
</dbReference>
<dbReference type="InterPro" id="IPR050923">
    <property type="entry name" value="Cell_Proc_Reg/RNA_Proc"/>
</dbReference>
<keyword evidence="4" id="KW-1185">Reference proteome</keyword>
<evidence type="ECO:0000313" key="4">
    <source>
        <dbReference type="Proteomes" id="UP000245884"/>
    </source>
</evidence>
<dbReference type="STRING" id="1569628.A0A316UKU7"/>
<dbReference type="OrthoDB" id="444265at2759"/>
<gene>
    <name evidence="3" type="ORF">BDZ90DRAFT_233890</name>
</gene>
<proteinExistence type="predicted"/>
<feature type="region of interest" description="Disordered" evidence="1">
    <location>
        <begin position="1"/>
        <end position="126"/>
    </location>
</feature>
<dbReference type="PANTHER" id="PTHR23308">
    <property type="entry name" value="NUCLEAR INHIBITOR OF PROTEIN PHOSPHATASE-1"/>
    <property type="match status" value="1"/>
</dbReference>